<evidence type="ECO:0000313" key="2">
    <source>
        <dbReference type="Proteomes" id="UP001060170"/>
    </source>
</evidence>
<proteinExistence type="predicted"/>
<comment type="caution">
    <text evidence="1">The sequence shown here is derived from an EMBL/GenBank/DDBJ whole genome shotgun (WGS) entry which is preliminary data.</text>
</comment>
<reference evidence="1 2" key="3">
    <citation type="journal article" date="2022" name="Microbiol. Spectr.">
        <title>Folding features and dynamics of 3D genome architecture in plant fungal pathogens.</title>
        <authorList>
            <person name="Xia C."/>
        </authorList>
    </citation>
    <scope>NUCLEOTIDE SEQUENCE [LARGE SCALE GENOMIC DNA]</scope>
    <source>
        <strain evidence="1 2">93-210</strain>
    </source>
</reference>
<protein>
    <submittedName>
        <fullName evidence="1">Uncharacterized protein</fullName>
    </submittedName>
</protein>
<keyword evidence="2" id="KW-1185">Reference proteome</keyword>
<dbReference type="EMBL" id="CM045881">
    <property type="protein sequence ID" value="KAI7937123.1"/>
    <property type="molecule type" value="Genomic_DNA"/>
</dbReference>
<sequence length="60" mass="6960">MTVDSNQLLLDAQYYSKENTSSQISERTIVQQQLFVPSTRTTAYQLQQQPTYSNNSQQKE</sequence>
<evidence type="ECO:0000313" key="1">
    <source>
        <dbReference type="EMBL" id="KAI7937123.1"/>
    </source>
</evidence>
<reference evidence="2" key="1">
    <citation type="journal article" date="2018" name="BMC Genomics">
        <title>Genomic insights into host adaptation between the wheat stripe rust pathogen (Puccinia striiformis f. sp. tritici) and the barley stripe rust pathogen (Puccinia striiformis f. sp. hordei).</title>
        <authorList>
            <person name="Xia C."/>
            <person name="Wang M."/>
            <person name="Yin C."/>
            <person name="Cornejo O.E."/>
            <person name="Hulbert S.H."/>
            <person name="Chen X."/>
        </authorList>
    </citation>
    <scope>NUCLEOTIDE SEQUENCE [LARGE SCALE GENOMIC DNA]</scope>
    <source>
        <strain evidence="2">93-210</strain>
    </source>
</reference>
<accession>A0ACC0DQF7</accession>
<dbReference type="Proteomes" id="UP001060170">
    <property type="component" value="Chromosome 17"/>
</dbReference>
<name>A0ACC0DQF7_9BASI</name>
<organism evidence="1 2">
    <name type="scientific">Puccinia striiformis f. sp. tritici</name>
    <dbReference type="NCBI Taxonomy" id="168172"/>
    <lineage>
        <taxon>Eukaryota</taxon>
        <taxon>Fungi</taxon>
        <taxon>Dikarya</taxon>
        <taxon>Basidiomycota</taxon>
        <taxon>Pucciniomycotina</taxon>
        <taxon>Pucciniomycetes</taxon>
        <taxon>Pucciniales</taxon>
        <taxon>Pucciniaceae</taxon>
        <taxon>Puccinia</taxon>
    </lineage>
</organism>
<reference evidence="2" key="2">
    <citation type="journal article" date="2018" name="Mol. Plant Microbe Interact.">
        <title>Genome sequence resources for the wheat stripe rust pathogen (Puccinia striiformis f. sp. tritici) and the barley stripe rust pathogen (Puccinia striiformis f. sp. hordei).</title>
        <authorList>
            <person name="Xia C."/>
            <person name="Wang M."/>
            <person name="Yin C."/>
            <person name="Cornejo O.E."/>
            <person name="Hulbert S.H."/>
            <person name="Chen X."/>
        </authorList>
    </citation>
    <scope>NUCLEOTIDE SEQUENCE [LARGE SCALE GENOMIC DNA]</scope>
    <source>
        <strain evidence="2">93-210</strain>
    </source>
</reference>
<gene>
    <name evidence="1" type="ORF">MJO28_016022</name>
</gene>